<feature type="region of interest" description="Disordered" evidence="5">
    <location>
        <begin position="1"/>
        <end position="35"/>
    </location>
</feature>
<gene>
    <name evidence="7" type="primary">C4bpa_1</name>
    <name evidence="7" type="ORF">ALCTOR_R14829</name>
</gene>
<dbReference type="InterPro" id="IPR051277">
    <property type="entry name" value="SEZ6_CSMD_C4BPB_Regulators"/>
</dbReference>
<dbReference type="SUPFAM" id="SSF57535">
    <property type="entry name" value="Complement control module/SCR domain"/>
    <property type="match status" value="1"/>
</dbReference>
<keyword evidence="2" id="KW-0677">Repeat</keyword>
<evidence type="ECO:0000313" key="8">
    <source>
        <dbReference type="Proteomes" id="UP000536033"/>
    </source>
</evidence>
<dbReference type="Proteomes" id="UP000536033">
    <property type="component" value="Unassembled WGS sequence"/>
</dbReference>
<dbReference type="AlphaFoldDB" id="A0A7K6ZAB0"/>
<evidence type="ECO:0000256" key="2">
    <source>
        <dbReference type="ARBA" id="ARBA00022737"/>
    </source>
</evidence>
<keyword evidence="1" id="KW-0732">Signal</keyword>
<evidence type="ECO:0000256" key="3">
    <source>
        <dbReference type="ARBA" id="ARBA00023157"/>
    </source>
</evidence>
<dbReference type="InterPro" id="IPR000436">
    <property type="entry name" value="Sushi_SCR_CCP_dom"/>
</dbReference>
<evidence type="ECO:0000256" key="5">
    <source>
        <dbReference type="SAM" id="MobiDB-lite"/>
    </source>
</evidence>
<dbReference type="PANTHER" id="PTHR45656:SF4">
    <property type="entry name" value="PROTEIN CBR-CLEC-78"/>
    <property type="match status" value="1"/>
</dbReference>
<comment type="caution">
    <text evidence="7">The sequence shown here is derived from an EMBL/GenBank/DDBJ whole genome shotgun (WGS) entry which is preliminary data.</text>
</comment>
<feature type="non-terminal residue" evidence="7">
    <location>
        <position position="1"/>
    </location>
</feature>
<evidence type="ECO:0000259" key="6">
    <source>
        <dbReference type="PROSITE" id="PS50923"/>
    </source>
</evidence>
<keyword evidence="4" id="KW-0768">Sushi</keyword>
<reference evidence="7 8" key="1">
    <citation type="submission" date="2019-09" db="EMBL/GenBank/DDBJ databases">
        <title>Bird 10,000 Genomes (B10K) Project - Family phase.</title>
        <authorList>
            <person name="Zhang G."/>
        </authorList>
    </citation>
    <scope>NUCLEOTIDE SEQUENCE [LARGE SCALE GENOMIC DNA]</scope>
    <source>
        <strain evidence="7">OUT-0003</strain>
        <tissue evidence="7">Muscle</tissue>
    </source>
</reference>
<dbReference type="InterPro" id="IPR035976">
    <property type="entry name" value="Sushi/SCR/CCP_sf"/>
</dbReference>
<protein>
    <submittedName>
        <fullName evidence="7">C4BPA protein</fullName>
    </submittedName>
</protein>
<dbReference type="PROSITE" id="PS50923">
    <property type="entry name" value="SUSHI"/>
    <property type="match status" value="1"/>
</dbReference>
<proteinExistence type="predicted"/>
<accession>A0A7K6ZAB0</accession>
<comment type="caution">
    <text evidence="4">Lacks conserved residue(s) required for the propagation of feature annotation.</text>
</comment>
<evidence type="ECO:0000313" key="7">
    <source>
        <dbReference type="EMBL" id="NWX80536.1"/>
    </source>
</evidence>
<dbReference type="Gene3D" id="2.10.70.10">
    <property type="entry name" value="Complement Module, domain 1"/>
    <property type="match status" value="1"/>
</dbReference>
<feature type="disulfide bond" evidence="4">
    <location>
        <begin position="22"/>
        <end position="65"/>
    </location>
</feature>
<feature type="domain" description="Sushi" evidence="6">
    <location>
        <begin position="20"/>
        <end position="84"/>
    </location>
</feature>
<feature type="non-terminal residue" evidence="7">
    <location>
        <position position="105"/>
    </location>
</feature>
<dbReference type="SMART" id="SM00032">
    <property type="entry name" value="CCP"/>
    <property type="match status" value="1"/>
</dbReference>
<organism evidence="7 8">
    <name type="scientific">Alca torda</name>
    <name type="common">Razorbill</name>
    <dbReference type="NCBI Taxonomy" id="28689"/>
    <lineage>
        <taxon>Eukaryota</taxon>
        <taxon>Metazoa</taxon>
        <taxon>Chordata</taxon>
        <taxon>Craniata</taxon>
        <taxon>Vertebrata</taxon>
        <taxon>Euteleostomi</taxon>
        <taxon>Archelosauria</taxon>
        <taxon>Archosauria</taxon>
        <taxon>Dinosauria</taxon>
        <taxon>Saurischia</taxon>
        <taxon>Theropoda</taxon>
        <taxon>Coelurosauria</taxon>
        <taxon>Aves</taxon>
        <taxon>Neognathae</taxon>
        <taxon>Neoaves</taxon>
        <taxon>Charadriiformes</taxon>
        <taxon>Alcidae</taxon>
        <taxon>Alca</taxon>
    </lineage>
</organism>
<keyword evidence="8" id="KW-1185">Reference proteome</keyword>
<dbReference type="PANTHER" id="PTHR45656">
    <property type="entry name" value="PROTEIN CBR-CLEC-78"/>
    <property type="match status" value="1"/>
</dbReference>
<dbReference type="Pfam" id="PF00084">
    <property type="entry name" value="Sushi"/>
    <property type="match status" value="1"/>
</dbReference>
<name>A0A7K6ZAB0_ALCTO</name>
<evidence type="ECO:0000256" key="1">
    <source>
        <dbReference type="ARBA" id="ARBA00022729"/>
    </source>
</evidence>
<dbReference type="CDD" id="cd00033">
    <property type="entry name" value="CCP"/>
    <property type="match status" value="1"/>
</dbReference>
<keyword evidence="3 4" id="KW-1015">Disulfide bond</keyword>
<dbReference type="EMBL" id="VZSD01030143">
    <property type="protein sequence ID" value="NWX80536.1"/>
    <property type="molecule type" value="Genomic_DNA"/>
</dbReference>
<sequence length="105" mass="10893">LGEALSRSCRVPPAGRRPDGGCEDPPTIDNGMHNGTKGAGFVHGSVVAYKCKDGFTLAGAAFLQCTVGDQSRGVWSKPAPECRGELSCVCPAASSLSSKYLFFPS</sequence>
<evidence type="ECO:0000256" key="4">
    <source>
        <dbReference type="PROSITE-ProRule" id="PRU00302"/>
    </source>
</evidence>